<dbReference type="InterPro" id="IPR051320">
    <property type="entry name" value="Viral_Replic_Matur_Polypro"/>
</dbReference>
<dbReference type="SUPFAM" id="SSF56672">
    <property type="entry name" value="DNA/RNA polymerases"/>
    <property type="match status" value="1"/>
</dbReference>
<dbReference type="PANTHER" id="PTHR33064">
    <property type="entry name" value="POL PROTEIN"/>
    <property type="match status" value="1"/>
</dbReference>
<feature type="non-terminal residue" evidence="3">
    <location>
        <position position="1"/>
    </location>
</feature>
<evidence type="ECO:0000259" key="2">
    <source>
        <dbReference type="PROSITE" id="PS50878"/>
    </source>
</evidence>
<protein>
    <recommendedName>
        <fullName evidence="2">Reverse transcriptase domain-containing protein</fullName>
    </recommendedName>
</protein>
<gene>
    <name evidence="3" type="ORF">CLODIP_2_CD15166</name>
</gene>
<dbReference type="InterPro" id="IPR043502">
    <property type="entry name" value="DNA/RNA_pol_sf"/>
</dbReference>
<dbReference type="InterPro" id="IPR000477">
    <property type="entry name" value="RT_dom"/>
</dbReference>
<dbReference type="PROSITE" id="PS50878">
    <property type="entry name" value="RT_POL"/>
    <property type="match status" value="1"/>
</dbReference>
<comment type="caution">
    <text evidence="3">The sequence shown here is derived from an EMBL/GenBank/DDBJ whole genome shotgun (WGS) entry which is preliminary data.</text>
</comment>
<evidence type="ECO:0000256" key="1">
    <source>
        <dbReference type="SAM" id="MobiDB-lite"/>
    </source>
</evidence>
<dbReference type="EMBL" id="CADEPI010000086">
    <property type="protein sequence ID" value="CAB3373505.1"/>
    <property type="molecule type" value="Genomic_DNA"/>
</dbReference>
<organism evidence="3 4">
    <name type="scientific">Cloeon dipterum</name>
    <dbReference type="NCBI Taxonomy" id="197152"/>
    <lineage>
        <taxon>Eukaryota</taxon>
        <taxon>Metazoa</taxon>
        <taxon>Ecdysozoa</taxon>
        <taxon>Arthropoda</taxon>
        <taxon>Hexapoda</taxon>
        <taxon>Insecta</taxon>
        <taxon>Pterygota</taxon>
        <taxon>Palaeoptera</taxon>
        <taxon>Ephemeroptera</taxon>
        <taxon>Pisciforma</taxon>
        <taxon>Baetidae</taxon>
        <taxon>Cloeon</taxon>
    </lineage>
</organism>
<proteinExistence type="predicted"/>
<evidence type="ECO:0000313" key="4">
    <source>
        <dbReference type="Proteomes" id="UP000494165"/>
    </source>
</evidence>
<dbReference type="AlphaFoldDB" id="A0A8S1CZM5"/>
<dbReference type="FunFam" id="3.30.70.270:FF:000003">
    <property type="entry name" value="Transposon Ty3-G Gag-Pol polyprotein"/>
    <property type="match status" value="1"/>
</dbReference>
<dbReference type="CDD" id="cd01647">
    <property type="entry name" value="RT_LTR"/>
    <property type="match status" value="1"/>
</dbReference>
<reference evidence="3 4" key="1">
    <citation type="submission" date="2020-04" db="EMBL/GenBank/DDBJ databases">
        <authorList>
            <person name="Alioto T."/>
            <person name="Alioto T."/>
            <person name="Gomez Garrido J."/>
        </authorList>
    </citation>
    <scope>NUCLEOTIDE SEQUENCE [LARGE SCALE GENOMIC DNA]</scope>
</reference>
<dbReference type="InterPro" id="IPR043128">
    <property type="entry name" value="Rev_trsase/Diguanyl_cyclase"/>
</dbReference>
<feature type="domain" description="Reverse transcriptase" evidence="2">
    <location>
        <begin position="262"/>
        <end position="447"/>
    </location>
</feature>
<dbReference type="InterPro" id="IPR041577">
    <property type="entry name" value="RT_RNaseH_2"/>
</dbReference>
<feature type="region of interest" description="Disordered" evidence="1">
    <location>
        <begin position="163"/>
        <end position="183"/>
    </location>
</feature>
<dbReference type="PANTHER" id="PTHR33064:SF37">
    <property type="entry name" value="RIBONUCLEASE H"/>
    <property type="match status" value="1"/>
</dbReference>
<sequence length="662" mass="75215">ELPEAAGNLVRRPPEESPYTKLKAAILENLRPKDYDALRKRMKAIPLGSMKPTEFLNRLRSIADENTLANPIFKTDLLAVWRDAMPYEWRHVLIVEPDIDEAAKKADVLYQYQPPQEVNDARAIVAAASAPAPPAALRPSMNYEQRFAALEAAMKTMTEAFNLSQVDDNRGRQPKRDDSNRGRRFNRRADFLVHFRLAVHLDNGTLVDKTTGLTAKGTCRKENQPTIKVVETSNKCLLVLKEFPDLLRDPKVRRAVKHSTVHQIVTTPGPPSFERCRRLPADKLKIAKELFRKMEEKGDVIRGTSPWASALHLVPKKDGSWRPVGDYRKLNSRTLDLSRAYLQVPVSPDDIEKTAVTTPFGLFLYPFMPFGLKNAPATFQRLMDQIFDDLSFVFCYIDDILISSSSPAEHEEHLRKVLHRLDEYGLVLNPRKCVLGVESIEFLGYRVDSKGITPLPERVAAIQEFPLPMTADKLARFLGMLNYYRRFVPKYAATLAPLNALLAAFEASKVELANAACLAHPKDDAPLALVTDASDIALGAVVQQCVNDVWEPLGFHSRKLSTTEKNYAPYDRELLAIYDAKQFCPPKDLKRLGLSCQQEEMMCRNPQHRRLPCRNPLHRLLLRRSQHLRLQRNLQLSLNLALRPLLLDLLLQLGNKRHLNQK</sequence>
<dbReference type="Proteomes" id="UP000494165">
    <property type="component" value="Unassembled WGS sequence"/>
</dbReference>
<name>A0A8S1CZM5_9INSE</name>
<dbReference type="Pfam" id="PF17919">
    <property type="entry name" value="RT_RNaseH_2"/>
    <property type="match status" value="1"/>
</dbReference>
<dbReference type="Gene3D" id="3.30.70.270">
    <property type="match status" value="2"/>
</dbReference>
<feature type="compositionally biased region" description="Basic and acidic residues" evidence="1">
    <location>
        <begin position="167"/>
        <end position="183"/>
    </location>
</feature>
<evidence type="ECO:0000313" key="3">
    <source>
        <dbReference type="EMBL" id="CAB3373505.1"/>
    </source>
</evidence>
<dbReference type="OrthoDB" id="41323at2759"/>
<accession>A0A8S1CZM5</accession>
<dbReference type="Pfam" id="PF00078">
    <property type="entry name" value="RVT_1"/>
    <property type="match status" value="1"/>
</dbReference>
<dbReference type="GO" id="GO:0071897">
    <property type="term" value="P:DNA biosynthetic process"/>
    <property type="evidence" value="ECO:0007669"/>
    <property type="project" value="UniProtKB-ARBA"/>
</dbReference>
<keyword evidence="4" id="KW-1185">Reference proteome</keyword>